<name>A0A8H4QMG4_9AGAR</name>
<dbReference type="SUPFAM" id="SSF57756">
    <property type="entry name" value="Retrovirus zinc finger-like domains"/>
    <property type="match status" value="1"/>
</dbReference>
<dbReference type="Pfam" id="PF03732">
    <property type="entry name" value="Retrotrans_gag"/>
    <property type="match status" value="1"/>
</dbReference>
<feature type="region of interest" description="Disordered" evidence="3">
    <location>
        <begin position="258"/>
        <end position="279"/>
    </location>
</feature>
<comment type="caution">
    <text evidence="5">The sequence shown here is derived from an EMBL/GenBank/DDBJ whole genome shotgun (WGS) entry which is preliminary data.</text>
</comment>
<dbReference type="Proteomes" id="UP000521872">
    <property type="component" value="Unassembled WGS sequence"/>
</dbReference>
<accession>A0A8H4QMG4</accession>
<dbReference type="InterPro" id="IPR001878">
    <property type="entry name" value="Znf_CCHC"/>
</dbReference>
<dbReference type="PROSITE" id="PS50158">
    <property type="entry name" value="ZF_CCHC"/>
    <property type="match status" value="1"/>
</dbReference>
<dbReference type="InterPro" id="IPR005162">
    <property type="entry name" value="Retrotrans_gag_dom"/>
</dbReference>
<sequence>MTLPEPAIPISGKLNHLVQVISPFPLPPPPSHHRHLPSIDHQLRRRPCTSTPPTTTTPIALPPTTLFATTHHNHHRLLAATSAVAIHVRHTHTTTTLIAASTPGIAAAALLNAIAAAHLEYEPTHRRHPPSPAHHTALRLHVEPKPPNCEIEERRRSSCPYSRKGTPIESQFPQPGVVVEPFGLFPGLSNPASGSSLSPAKSGFHPVSVPHVNMSESATNRLSTLEQGLARVKSDSVQTQTLLQQILALIPHTTSAPTPIPYPKRSLKPSTPPEFDGNRTNGKAFLMSCRTYIRLCPELFPDDITKIVWSMSFMKTGRASRWASRLFEAEAETGVLFADWYDFEECFKQEFMPLNKEAVAANVLEGTSYFQGNRSVDDYLDQFKDLVADAGYREGKFIVLKFRRGLDRSIASSIAGMVVGRPADGDYEGWYSLASQMDQNRSADAVFYGSCDMVPPSEPISIPIPQPSLPSCLRCSETGHLAKDCPLRFDVRPFVTRTQVKDTCTSQSIQ</sequence>
<dbReference type="InterPro" id="IPR036875">
    <property type="entry name" value="Znf_CCHC_sf"/>
</dbReference>
<dbReference type="GO" id="GO:0008270">
    <property type="term" value="F:zinc ion binding"/>
    <property type="evidence" value="ECO:0007669"/>
    <property type="project" value="UniProtKB-KW"/>
</dbReference>
<dbReference type="SMART" id="SM00343">
    <property type="entry name" value="ZnF_C2HC"/>
    <property type="match status" value="1"/>
</dbReference>
<keyword evidence="2" id="KW-0862">Zinc</keyword>
<keyword evidence="6" id="KW-1185">Reference proteome</keyword>
<proteinExistence type="predicted"/>
<evidence type="ECO:0000256" key="1">
    <source>
        <dbReference type="ARBA" id="ARBA00022664"/>
    </source>
</evidence>
<reference evidence="5 6" key="1">
    <citation type="submission" date="2019-12" db="EMBL/GenBank/DDBJ databases">
        <authorList>
            <person name="Floudas D."/>
            <person name="Bentzer J."/>
            <person name="Ahren D."/>
            <person name="Johansson T."/>
            <person name="Persson P."/>
            <person name="Tunlid A."/>
        </authorList>
    </citation>
    <scope>NUCLEOTIDE SEQUENCE [LARGE SCALE GENOMIC DNA]</scope>
    <source>
        <strain evidence="5 6">CBS 102.39</strain>
    </source>
</reference>
<dbReference type="GO" id="GO:0006397">
    <property type="term" value="P:mRNA processing"/>
    <property type="evidence" value="ECO:0007669"/>
    <property type="project" value="UniProtKB-KW"/>
</dbReference>
<gene>
    <name evidence="5" type="ORF">D9613_007681</name>
</gene>
<dbReference type="GO" id="GO:0003676">
    <property type="term" value="F:nucleic acid binding"/>
    <property type="evidence" value="ECO:0007669"/>
    <property type="project" value="InterPro"/>
</dbReference>
<evidence type="ECO:0000256" key="2">
    <source>
        <dbReference type="PROSITE-ProRule" id="PRU00047"/>
    </source>
</evidence>
<evidence type="ECO:0000256" key="3">
    <source>
        <dbReference type="SAM" id="MobiDB-lite"/>
    </source>
</evidence>
<organism evidence="5 6">
    <name type="scientific">Agrocybe pediades</name>
    <dbReference type="NCBI Taxonomy" id="84607"/>
    <lineage>
        <taxon>Eukaryota</taxon>
        <taxon>Fungi</taxon>
        <taxon>Dikarya</taxon>
        <taxon>Basidiomycota</taxon>
        <taxon>Agaricomycotina</taxon>
        <taxon>Agaricomycetes</taxon>
        <taxon>Agaricomycetidae</taxon>
        <taxon>Agaricales</taxon>
        <taxon>Agaricineae</taxon>
        <taxon>Strophariaceae</taxon>
        <taxon>Agrocybe</taxon>
    </lineage>
</organism>
<keyword evidence="1" id="KW-0507">mRNA processing</keyword>
<keyword evidence="2" id="KW-0479">Metal-binding</keyword>
<dbReference type="EMBL" id="JAACJL010000045">
    <property type="protein sequence ID" value="KAF4613673.1"/>
    <property type="molecule type" value="Genomic_DNA"/>
</dbReference>
<protein>
    <recommendedName>
        <fullName evidence="4">CCHC-type domain-containing protein</fullName>
    </recommendedName>
</protein>
<feature type="region of interest" description="Disordered" evidence="3">
    <location>
        <begin position="150"/>
        <end position="173"/>
    </location>
</feature>
<evidence type="ECO:0000259" key="4">
    <source>
        <dbReference type="PROSITE" id="PS50158"/>
    </source>
</evidence>
<evidence type="ECO:0000313" key="6">
    <source>
        <dbReference type="Proteomes" id="UP000521872"/>
    </source>
</evidence>
<keyword evidence="2" id="KW-0863">Zinc-finger</keyword>
<feature type="domain" description="CCHC-type" evidence="4">
    <location>
        <begin position="472"/>
        <end position="486"/>
    </location>
</feature>
<evidence type="ECO:0000313" key="5">
    <source>
        <dbReference type="EMBL" id="KAF4613673.1"/>
    </source>
</evidence>
<dbReference type="AlphaFoldDB" id="A0A8H4QMG4"/>